<dbReference type="GO" id="GO:0000179">
    <property type="term" value="F:rRNA (adenine-N6,N6-)-dimethyltransferase activity"/>
    <property type="evidence" value="ECO:0007669"/>
    <property type="project" value="InterPro"/>
</dbReference>
<keyword evidence="4" id="KW-0808">Transferase</keyword>
<reference evidence="4 5" key="1">
    <citation type="submission" date="2020-08" db="EMBL/GenBank/DDBJ databases">
        <title>Genomic Encyclopedia of Type Strains, Phase IV (KMG-V): Genome sequencing to study the core and pangenomes of soil and plant-associated prokaryotes.</title>
        <authorList>
            <person name="Whitman W."/>
        </authorList>
    </citation>
    <scope>NUCLEOTIDE SEQUENCE [LARGE SCALE GENOMIC DNA]</scope>
    <source>
        <strain evidence="4 5">SEMIA 4060</strain>
    </source>
</reference>
<dbReference type="Gene3D" id="3.40.50.150">
    <property type="entry name" value="Vaccinia Virus protein VP39"/>
    <property type="match status" value="1"/>
</dbReference>
<protein>
    <submittedName>
        <fullName evidence="4">Phospholipid N-methyltransferase</fullName>
    </submittedName>
</protein>
<dbReference type="AlphaFoldDB" id="A0A7X0IYQ0"/>
<keyword evidence="4" id="KW-0489">Methyltransferase</keyword>
<feature type="transmembrane region" description="Helical" evidence="2">
    <location>
        <begin position="127"/>
        <end position="148"/>
    </location>
</feature>
<keyword evidence="2" id="KW-1133">Transmembrane helix</keyword>
<organism evidence="4 5">
    <name type="scientific">Rhizobium lusitanum</name>
    <dbReference type="NCBI Taxonomy" id="293958"/>
    <lineage>
        <taxon>Bacteria</taxon>
        <taxon>Pseudomonadati</taxon>
        <taxon>Pseudomonadota</taxon>
        <taxon>Alphaproteobacteria</taxon>
        <taxon>Hyphomicrobiales</taxon>
        <taxon>Rhizobiaceae</taxon>
        <taxon>Rhizobium/Agrobacterium group</taxon>
        <taxon>Rhizobium</taxon>
    </lineage>
</organism>
<dbReference type="EMBL" id="JACHBG010000036">
    <property type="protein sequence ID" value="MBB6489328.1"/>
    <property type="molecule type" value="Genomic_DNA"/>
</dbReference>
<dbReference type="SUPFAM" id="SSF53335">
    <property type="entry name" value="S-adenosyl-L-methionine-dependent methyltransferases"/>
    <property type="match status" value="1"/>
</dbReference>
<dbReference type="CDD" id="cd02440">
    <property type="entry name" value="AdoMet_MTases"/>
    <property type="match status" value="1"/>
</dbReference>
<keyword evidence="2" id="KW-0812">Transmembrane</keyword>
<dbReference type="PROSITE" id="PS01131">
    <property type="entry name" value="RRNA_A_DIMETH"/>
    <property type="match status" value="1"/>
</dbReference>
<evidence type="ECO:0000313" key="4">
    <source>
        <dbReference type="EMBL" id="MBB6489328.1"/>
    </source>
</evidence>
<dbReference type="Proteomes" id="UP000565576">
    <property type="component" value="Unassembled WGS sequence"/>
</dbReference>
<comment type="caution">
    <text evidence="4">The sequence shown here is derived from an EMBL/GenBank/DDBJ whole genome shotgun (WGS) entry which is preliminary data.</text>
</comment>
<keyword evidence="1" id="KW-0949">S-adenosyl-L-methionine</keyword>
<dbReference type="InterPro" id="IPR041698">
    <property type="entry name" value="Methyltransf_25"/>
</dbReference>
<name>A0A7X0IYQ0_9HYPH</name>
<feature type="transmembrane region" description="Helical" evidence="2">
    <location>
        <begin position="99"/>
        <end position="121"/>
    </location>
</feature>
<evidence type="ECO:0000313" key="5">
    <source>
        <dbReference type="Proteomes" id="UP000565576"/>
    </source>
</evidence>
<feature type="domain" description="Methyltransferase" evidence="3">
    <location>
        <begin position="45"/>
        <end position="142"/>
    </location>
</feature>
<keyword evidence="2" id="KW-0472">Membrane</keyword>
<dbReference type="Pfam" id="PF13649">
    <property type="entry name" value="Methyltransf_25"/>
    <property type="match status" value="1"/>
</dbReference>
<dbReference type="RefSeq" id="WP_184711272.1">
    <property type="nucleotide sequence ID" value="NZ_JACHBG010000036.1"/>
</dbReference>
<accession>A0A7X0IYQ0</accession>
<proteinExistence type="predicted"/>
<evidence type="ECO:0000259" key="3">
    <source>
        <dbReference type="Pfam" id="PF13649"/>
    </source>
</evidence>
<evidence type="ECO:0000256" key="1">
    <source>
        <dbReference type="ARBA" id="ARBA00022691"/>
    </source>
</evidence>
<gene>
    <name evidence="4" type="ORF">GGD46_006655</name>
</gene>
<dbReference type="FunFam" id="3.40.50.150:FF:000346">
    <property type="entry name" value="Phospholipid N-methyltransferase"/>
    <property type="match status" value="1"/>
</dbReference>
<dbReference type="InterPro" id="IPR020596">
    <property type="entry name" value="rRNA_Ade_Mease_Trfase_CS"/>
</dbReference>
<evidence type="ECO:0000256" key="2">
    <source>
        <dbReference type="SAM" id="Phobius"/>
    </source>
</evidence>
<dbReference type="InterPro" id="IPR029063">
    <property type="entry name" value="SAM-dependent_MTases_sf"/>
</dbReference>
<sequence>MLGSDALAFFRAWIANPLRVAAIAPSGRAVADLMTQGVSPSTGQVLELGAGTGPFTKALLARGVPERSITLVEYDPTFARLLRHRFPLARVLHMDATELATTGLFAGAAVGAVISGLGILTMPPDKASAILSGAFACMAPGGAFYQITYGPRCPVPSRILEQLGLEAMRCGWTMRNLPPASVYRITRSLDHPSCL</sequence>